<feature type="region of interest" description="Disordered" evidence="1">
    <location>
        <begin position="152"/>
        <end position="197"/>
    </location>
</feature>
<keyword evidence="2" id="KW-0472">Membrane</keyword>
<comment type="caution">
    <text evidence="3">The sequence shown here is derived from an EMBL/GenBank/DDBJ whole genome shotgun (WGS) entry which is preliminary data.</text>
</comment>
<keyword evidence="2" id="KW-0812">Transmembrane</keyword>
<sequence length="197" mass="20955">MTTDVAEWPRVRITVADTTGEVTIGGSKPQRVRGEGVSEVRNAALAVVTKAAAELGRGLRVEATEPDWTFYLIVRPNGEVHEDAAKPAKSHAPAPGTQEAVTAPVVVVETPAPTGPAAPAPAPRRQRIPLPALLAGTGVLALGAGWLLSSLLTPRPRSSRPRPSRKPRPPRRGRDGRAPYAMPSRRPPRSWAPPRGR</sequence>
<organism evidence="3 4">
    <name type="scientific">Litorihabitans aurantiacus</name>
    <dbReference type="NCBI Taxonomy" id="1930061"/>
    <lineage>
        <taxon>Bacteria</taxon>
        <taxon>Bacillati</taxon>
        <taxon>Actinomycetota</taxon>
        <taxon>Actinomycetes</taxon>
        <taxon>Micrococcales</taxon>
        <taxon>Beutenbergiaceae</taxon>
        <taxon>Litorihabitans</taxon>
    </lineage>
</organism>
<evidence type="ECO:0000313" key="3">
    <source>
        <dbReference type="EMBL" id="GMA33792.1"/>
    </source>
</evidence>
<proteinExistence type="predicted"/>
<evidence type="ECO:0000256" key="2">
    <source>
        <dbReference type="SAM" id="Phobius"/>
    </source>
</evidence>
<keyword evidence="2" id="KW-1133">Transmembrane helix</keyword>
<dbReference type="RefSeq" id="WP_284253014.1">
    <property type="nucleotide sequence ID" value="NZ_BSUM01000005.1"/>
</dbReference>
<reference evidence="3" key="1">
    <citation type="journal article" date="2014" name="Int. J. Syst. Evol. Microbiol.">
        <title>Complete genome sequence of Corynebacterium casei LMG S-19264T (=DSM 44701T), isolated from a smear-ripened cheese.</title>
        <authorList>
            <consortium name="US DOE Joint Genome Institute (JGI-PGF)"/>
            <person name="Walter F."/>
            <person name="Albersmeier A."/>
            <person name="Kalinowski J."/>
            <person name="Ruckert C."/>
        </authorList>
    </citation>
    <scope>NUCLEOTIDE SEQUENCE</scope>
    <source>
        <strain evidence="3">NBRC 112290</strain>
    </source>
</reference>
<feature type="compositionally biased region" description="Basic residues" evidence="1">
    <location>
        <begin position="157"/>
        <end position="171"/>
    </location>
</feature>
<name>A0AA38CXU9_9MICO</name>
<accession>A0AA38CXU9</accession>
<evidence type="ECO:0000313" key="4">
    <source>
        <dbReference type="Proteomes" id="UP001157161"/>
    </source>
</evidence>
<feature type="transmembrane region" description="Helical" evidence="2">
    <location>
        <begin position="130"/>
        <end position="152"/>
    </location>
</feature>
<dbReference type="Proteomes" id="UP001157161">
    <property type="component" value="Unassembled WGS sequence"/>
</dbReference>
<gene>
    <name evidence="3" type="ORF">GCM10025875_37840</name>
</gene>
<protein>
    <submittedName>
        <fullName evidence="3">Uncharacterized protein</fullName>
    </submittedName>
</protein>
<dbReference type="AlphaFoldDB" id="A0AA38CXU9"/>
<evidence type="ECO:0000256" key="1">
    <source>
        <dbReference type="SAM" id="MobiDB-lite"/>
    </source>
</evidence>
<dbReference type="EMBL" id="BSUM01000005">
    <property type="protein sequence ID" value="GMA33792.1"/>
    <property type="molecule type" value="Genomic_DNA"/>
</dbReference>
<keyword evidence="4" id="KW-1185">Reference proteome</keyword>
<reference evidence="3" key="2">
    <citation type="submission" date="2023-02" db="EMBL/GenBank/DDBJ databases">
        <authorList>
            <person name="Sun Q."/>
            <person name="Mori K."/>
        </authorList>
    </citation>
    <scope>NUCLEOTIDE SEQUENCE</scope>
    <source>
        <strain evidence="3">NBRC 112290</strain>
    </source>
</reference>